<feature type="chain" id="PRO_5019811540" evidence="6">
    <location>
        <begin position="27"/>
        <end position="121"/>
    </location>
</feature>
<feature type="signal peptide" evidence="6">
    <location>
        <begin position="1"/>
        <end position="26"/>
    </location>
</feature>
<dbReference type="EMBL" id="RDQH01000332">
    <property type="protein sequence ID" value="RXH96510.1"/>
    <property type="molecule type" value="Genomic_DNA"/>
</dbReference>
<evidence type="ECO:0000313" key="7">
    <source>
        <dbReference type="EMBL" id="RXH96510.1"/>
    </source>
</evidence>
<dbReference type="GO" id="GO:0030154">
    <property type="term" value="P:cell differentiation"/>
    <property type="evidence" value="ECO:0007669"/>
    <property type="project" value="UniProtKB-KW"/>
</dbReference>
<evidence type="ECO:0000256" key="2">
    <source>
        <dbReference type="ARBA" id="ARBA00022473"/>
    </source>
</evidence>
<evidence type="ECO:0000256" key="5">
    <source>
        <dbReference type="SAM" id="MobiDB-lite"/>
    </source>
</evidence>
<reference evidence="7 8" key="1">
    <citation type="submission" date="2018-10" db="EMBL/GenBank/DDBJ databases">
        <title>A high-quality apple genome assembly.</title>
        <authorList>
            <person name="Hu J."/>
        </authorList>
    </citation>
    <scope>NUCLEOTIDE SEQUENCE [LARGE SCALE GENOMIC DNA]</scope>
    <source>
        <strain evidence="8">cv. HFTH1</strain>
        <tissue evidence="7">Young leaf</tissue>
    </source>
</reference>
<feature type="region of interest" description="Disordered" evidence="5">
    <location>
        <begin position="79"/>
        <end position="121"/>
    </location>
</feature>
<dbReference type="Gramene" id="mRNA:MD06G0174800">
    <property type="protein sequence ID" value="CDS:MD06G0174800.1"/>
    <property type="gene ID" value="MD06G0174800"/>
</dbReference>
<keyword evidence="2" id="KW-0217">Developmental protein</keyword>
<evidence type="ECO:0000256" key="1">
    <source>
        <dbReference type="ARBA" id="ARBA00005416"/>
    </source>
</evidence>
<evidence type="ECO:0000313" key="8">
    <source>
        <dbReference type="Proteomes" id="UP000290289"/>
    </source>
</evidence>
<sequence>MASKLLIPRLFSLMLWLSLILLSVHGWFHLVSKNSSNHINPTQAAAYSLSSSDRRYTLSNRKVLLASKFDFAPFVHRNQQRQKDHPYKYVPVRPEPGGTEINPRYGSEMRLVPTGPNPLHH</sequence>
<dbReference type="PANTHER" id="PTHR34359">
    <property type="entry name" value="CLAVATA3/ESR (CLE)-RELATED PROTEIN 10"/>
    <property type="match status" value="1"/>
</dbReference>
<dbReference type="AlphaFoldDB" id="A0A498JLT0"/>
<keyword evidence="3" id="KW-0221">Differentiation</keyword>
<proteinExistence type="inferred from homology"/>
<evidence type="ECO:0000256" key="6">
    <source>
        <dbReference type="SAM" id="SignalP"/>
    </source>
</evidence>
<accession>A0A498JLT0</accession>
<evidence type="ECO:0000256" key="3">
    <source>
        <dbReference type="ARBA" id="ARBA00022782"/>
    </source>
</evidence>
<keyword evidence="4" id="KW-0379">Hydroxylation</keyword>
<dbReference type="Proteomes" id="UP000290289">
    <property type="component" value="Chromosome 6"/>
</dbReference>
<protein>
    <submittedName>
        <fullName evidence="7">Uncharacterized protein</fullName>
    </submittedName>
</protein>
<evidence type="ECO:0000256" key="4">
    <source>
        <dbReference type="ARBA" id="ARBA00023278"/>
    </source>
</evidence>
<comment type="similarity">
    <text evidence="1">Belongs to the CLV3/ESR signal peptide family.</text>
</comment>
<organism evidence="7 8">
    <name type="scientific">Malus domestica</name>
    <name type="common">Apple</name>
    <name type="synonym">Pyrus malus</name>
    <dbReference type="NCBI Taxonomy" id="3750"/>
    <lineage>
        <taxon>Eukaryota</taxon>
        <taxon>Viridiplantae</taxon>
        <taxon>Streptophyta</taxon>
        <taxon>Embryophyta</taxon>
        <taxon>Tracheophyta</taxon>
        <taxon>Spermatophyta</taxon>
        <taxon>Magnoliopsida</taxon>
        <taxon>eudicotyledons</taxon>
        <taxon>Gunneridae</taxon>
        <taxon>Pentapetalae</taxon>
        <taxon>rosids</taxon>
        <taxon>fabids</taxon>
        <taxon>Rosales</taxon>
        <taxon>Rosaceae</taxon>
        <taxon>Amygdaloideae</taxon>
        <taxon>Maleae</taxon>
        <taxon>Malus</taxon>
    </lineage>
</organism>
<dbReference type="InterPro" id="IPR039618">
    <property type="entry name" value="CLE9-13"/>
</dbReference>
<comment type="caution">
    <text evidence="7">The sequence shown here is derived from an EMBL/GenBank/DDBJ whole genome shotgun (WGS) entry which is preliminary data.</text>
</comment>
<name>A0A498JLT0_MALDO</name>
<keyword evidence="6" id="KW-0732">Signal</keyword>
<dbReference type="PANTHER" id="PTHR34359:SF28">
    <property type="entry name" value="CLAVATA3_ESR (CLE)-RELATED PROTEIN 12"/>
    <property type="match status" value="1"/>
</dbReference>
<gene>
    <name evidence="7" type="ORF">DVH24_009014</name>
</gene>
<keyword evidence="8" id="KW-1185">Reference proteome</keyword>
<dbReference type="STRING" id="3750.A0A498JLT0"/>